<dbReference type="PRINTS" id="PR00480">
    <property type="entry name" value="ASTACIN"/>
</dbReference>
<reference evidence="9 10" key="1">
    <citation type="submission" date="2023-12" db="EMBL/GenBank/DDBJ databases">
        <title>Genome sequencing and assembly of bacterial species from a model synthetic community.</title>
        <authorList>
            <person name="Hogle S.L."/>
        </authorList>
    </citation>
    <scope>NUCLEOTIDE SEQUENCE [LARGE SCALE GENOMIC DNA]</scope>
    <source>
        <strain evidence="9 10">HAMBI_3031</strain>
    </source>
</reference>
<evidence type="ECO:0000259" key="8">
    <source>
        <dbReference type="PROSITE" id="PS51864"/>
    </source>
</evidence>
<dbReference type="Gene3D" id="3.40.390.10">
    <property type="entry name" value="Collagenase (Catalytic Domain)"/>
    <property type="match status" value="1"/>
</dbReference>
<dbReference type="SMART" id="SM00235">
    <property type="entry name" value="ZnMc"/>
    <property type="match status" value="1"/>
</dbReference>
<dbReference type="SMART" id="SM00108">
    <property type="entry name" value="B_lectin"/>
    <property type="match status" value="1"/>
</dbReference>
<evidence type="ECO:0000256" key="4">
    <source>
        <dbReference type="ARBA" id="ARBA00022833"/>
    </source>
</evidence>
<feature type="binding site" evidence="6">
    <location>
        <position position="218"/>
    </location>
    <ligand>
        <name>Zn(2+)</name>
        <dbReference type="ChEBI" id="CHEBI:29105"/>
        <note>catalytic</note>
    </ligand>
</feature>
<dbReference type="PROSITE" id="PS50927">
    <property type="entry name" value="BULB_LECTIN"/>
    <property type="match status" value="1"/>
</dbReference>
<evidence type="ECO:0000256" key="1">
    <source>
        <dbReference type="ARBA" id="ARBA00022670"/>
    </source>
</evidence>
<evidence type="ECO:0000313" key="9">
    <source>
        <dbReference type="EMBL" id="WQD36892.1"/>
    </source>
</evidence>
<dbReference type="Gene3D" id="2.90.10.10">
    <property type="entry name" value="Bulb-type lectin domain"/>
    <property type="match status" value="1"/>
</dbReference>
<name>A0ABZ0W119_9BACT</name>
<keyword evidence="3 6" id="KW-0378">Hydrolase</keyword>
<dbReference type="Pfam" id="PF01400">
    <property type="entry name" value="Astacin"/>
    <property type="match status" value="1"/>
</dbReference>
<feature type="domain" description="Bulb-type lectin" evidence="7">
    <location>
        <begin position="394"/>
        <end position="516"/>
    </location>
</feature>
<dbReference type="PANTHER" id="PTHR10127">
    <property type="entry name" value="DISCOIDIN, CUB, EGF, LAMININ , AND ZINC METALLOPROTEASE DOMAIN CONTAINING"/>
    <property type="match status" value="1"/>
</dbReference>
<dbReference type="InterPro" id="IPR001480">
    <property type="entry name" value="Bulb-type_lectin_dom"/>
</dbReference>
<feature type="binding site" evidence="6">
    <location>
        <position position="224"/>
    </location>
    <ligand>
        <name>Zn(2+)</name>
        <dbReference type="ChEBI" id="CHEBI:29105"/>
        <note>catalytic</note>
    </ligand>
</feature>
<protein>
    <submittedName>
        <fullName evidence="9">M12 family metallopeptidase</fullName>
    </submittedName>
</protein>
<gene>
    <name evidence="9" type="ORF">U0035_14565</name>
</gene>
<evidence type="ECO:0000256" key="2">
    <source>
        <dbReference type="ARBA" id="ARBA00022723"/>
    </source>
</evidence>
<comment type="cofactor">
    <cofactor evidence="6">
        <name>Zn(2+)</name>
        <dbReference type="ChEBI" id="CHEBI:29105"/>
    </cofactor>
    <text evidence="6">Binds 1 zinc ion per subunit.</text>
</comment>
<accession>A0ABZ0W119</accession>
<dbReference type="SUPFAM" id="SSF55486">
    <property type="entry name" value="Metalloproteases ('zincins'), catalytic domain"/>
    <property type="match status" value="1"/>
</dbReference>
<sequence>MKKQLIYVLMGLILTISACKKSETLSDQNPQLQKSTESELVTLKSGVVVEKRGNNYIFLGDILLSESQYKLLGETGTIFTTNNYDTSNRMSLNSIPVSSRSGIHYFQTTSPRSVGWNPAQNMFWSMVRYIRNNNLSYTSRYYIDEAIAHWEATTNVRFYDATGEPTVDPTYGFAYPYVEFVEVVGNVSSSQVGRLGGKQILEVGQISSIGTVIHEIGHAIGLFHEQNKPGRNNYINVDLNNVIDSFKHNFQEISDNYYAIGAGIDFGSIMMYHPKAFAINTSTEVITKKDGSSYLPQYQRDGLSSLDRAFANTFYLPFKPRFDTYRELDNVVYKPDNTIMTSQERLNLQASLNNGNPNPPPNHLFKQTGIVNMNVLGLPIREIVTWWDVASSVVISPSNSPFLTKGQFINTVNGLYRLEFQHDGNLVIYNNSNSQALWSILSVGTNRAGVWFQPDANLVVYSNLDGTGPIWASHKQSSNLGSYYGLKVSDVRLVFQHDGNLVLVLPEPASGLMGVIAATRNHNGVPSSNFGSLQ</sequence>
<dbReference type="SUPFAM" id="SSF51110">
    <property type="entry name" value="alpha-D-mannose-specific plant lectins"/>
    <property type="match status" value="1"/>
</dbReference>
<dbReference type="InterPro" id="IPR036426">
    <property type="entry name" value="Bulb-type_lectin_dom_sf"/>
</dbReference>
<keyword evidence="2 6" id="KW-0479">Metal-binding</keyword>
<keyword evidence="5 6" id="KW-0482">Metalloprotease</keyword>
<dbReference type="InterPro" id="IPR006026">
    <property type="entry name" value="Peptidase_Metallo"/>
</dbReference>
<feature type="active site" evidence="6">
    <location>
        <position position="215"/>
    </location>
</feature>
<feature type="binding site" evidence="6">
    <location>
        <position position="214"/>
    </location>
    <ligand>
        <name>Zn(2+)</name>
        <dbReference type="ChEBI" id="CHEBI:29105"/>
        <note>catalytic</note>
    </ligand>
</feature>
<feature type="domain" description="Peptidase M12A" evidence="8">
    <location>
        <begin position="112"/>
        <end position="317"/>
    </location>
</feature>
<dbReference type="InterPro" id="IPR024079">
    <property type="entry name" value="MetalloPept_cat_dom_sf"/>
</dbReference>
<proteinExistence type="predicted"/>
<keyword evidence="10" id="KW-1185">Reference proteome</keyword>
<keyword evidence="4 6" id="KW-0862">Zinc</keyword>
<evidence type="ECO:0000259" key="7">
    <source>
        <dbReference type="PROSITE" id="PS50927"/>
    </source>
</evidence>
<dbReference type="PROSITE" id="PS51864">
    <property type="entry name" value="ASTACIN"/>
    <property type="match status" value="1"/>
</dbReference>
<dbReference type="RefSeq" id="WP_114793185.1">
    <property type="nucleotide sequence ID" value="NZ_CP139960.1"/>
</dbReference>
<evidence type="ECO:0000256" key="6">
    <source>
        <dbReference type="PROSITE-ProRule" id="PRU01211"/>
    </source>
</evidence>
<comment type="caution">
    <text evidence="6">Lacks conserved residue(s) required for the propagation of feature annotation.</text>
</comment>
<organism evidence="9 10">
    <name type="scientific">Niabella yanshanensis</name>
    <dbReference type="NCBI Taxonomy" id="577386"/>
    <lineage>
        <taxon>Bacteria</taxon>
        <taxon>Pseudomonadati</taxon>
        <taxon>Bacteroidota</taxon>
        <taxon>Chitinophagia</taxon>
        <taxon>Chitinophagales</taxon>
        <taxon>Chitinophagaceae</taxon>
        <taxon>Niabella</taxon>
    </lineage>
</organism>
<dbReference type="PROSITE" id="PS51257">
    <property type="entry name" value="PROKAR_LIPOPROTEIN"/>
    <property type="match status" value="1"/>
</dbReference>
<evidence type="ECO:0000313" key="10">
    <source>
        <dbReference type="Proteomes" id="UP001325680"/>
    </source>
</evidence>
<dbReference type="Proteomes" id="UP001325680">
    <property type="component" value="Chromosome"/>
</dbReference>
<evidence type="ECO:0000256" key="3">
    <source>
        <dbReference type="ARBA" id="ARBA00022801"/>
    </source>
</evidence>
<dbReference type="PANTHER" id="PTHR10127:SF780">
    <property type="entry name" value="METALLOENDOPEPTIDASE"/>
    <property type="match status" value="1"/>
</dbReference>
<evidence type="ECO:0000256" key="5">
    <source>
        <dbReference type="ARBA" id="ARBA00023049"/>
    </source>
</evidence>
<dbReference type="EMBL" id="CP139960">
    <property type="protein sequence ID" value="WQD36892.1"/>
    <property type="molecule type" value="Genomic_DNA"/>
</dbReference>
<keyword evidence="1 6" id="KW-0645">Protease</keyword>
<dbReference type="InterPro" id="IPR001506">
    <property type="entry name" value="Peptidase_M12A"/>
</dbReference>